<keyword evidence="1" id="KW-0966">Cell projection</keyword>
<keyword evidence="2" id="KW-1185">Reference proteome</keyword>
<organism evidence="1 2">
    <name type="scientific">Planctomyces bekefii</name>
    <dbReference type="NCBI Taxonomy" id="1653850"/>
    <lineage>
        <taxon>Bacteria</taxon>
        <taxon>Pseudomonadati</taxon>
        <taxon>Planctomycetota</taxon>
        <taxon>Planctomycetia</taxon>
        <taxon>Planctomycetales</taxon>
        <taxon>Planctomycetaceae</taxon>
        <taxon>Planctomyces</taxon>
    </lineage>
</organism>
<gene>
    <name evidence="1" type="ORF">E3A20_15170</name>
</gene>
<proteinExistence type="predicted"/>
<dbReference type="EMBL" id="SRHE01000301">
    <property type="protein sequence ID" value="TWW09353.1"/>
    <property type="molecule type" value="Genomic_DNA"/>
</dbReference>
<sequence>MSRVMTLGALTFSLFLLGLLFGGGISADWMRSAGDPAVAKISQADSNSGLAAGVEVPGERRGEFAEAGTASAADSPDGAFVFPASYGSSDDDEPLAVVPVAAVSEKSKRETEQRIRRVFPEADAETVSAWAETLQDMPAREQEDLLQQKRAVSGSLNSIFTPSLRSPTRALPPLEARAEATDVARGGAGRLLPNPVSPTAAADRVWIDGARADVLMNLRQLRCVGYRALLVLPAATRESAGGIGGQSAGLRLRSFEPGRRISAAVSLAVSLPDDGGLWLQLSNGLLTRRGDLQRAADGTGLGLMVHGEFQVLAGSWSLMAGESLTITEQGEVLGRADSGDAVAERRSCGRLPVVRINDPAVLQSDDGVHFRIADGAAAELVPAGDIRVLPGTLELSNVNIPEEQALLNSLPVH</sequence>
<keyword evidence="1" id="KW-0282">Flagellum</keyword>
<evidence type="ECO:0000313" key="1">
    <source>
        <dbReference type="EMBL" id="TWW09353.1"/>
    </source>
</evidence>
<evidence type="ECO:0000313" key="2">
    <source>
        <dbReference type="Proteomes" id="UP000321083"/>
    </source>
</evidence>
<protein>
    <submittedName>
        <fullName evidence="1">Flagellar hook-basal body protein</fullName>
    </submittedName>
</protein>
<accession>A0A5C6M583</accession>
<name>A0A5C6M583_9PLAN</name>
<reference evidence="1 2" key="1">
    <citation type="submission" date="2019-08" db="EMBL/GenBank/DDBJ databases">
        <title>100 year-old enigma solved: identification of Planctomyces bekefii, the type genus and species of the phylum Planctomycetes.</title>
        <authorList>
            <person name="Svetlana D.N."/>
            <person name="Overmann J."/>
        </authorList>
    </citation>
    <scope>NUCLEOTIDE SEQUENCE [LARGE SCALE GENOMIC DNA]</scope>
    <source>
        <strain evidence="1">Phe10_nw2017</strain>
    </source>
</reference>
<dbReference type="Proteomes" id="UP000321083">
    <property type="component" value="Unassembled WGS sequence"/>
</dbReference>
<reference evidence="1 2" key="2">
    <citation type="submission" date="2019-08" db="EMBL/GenBank/DDBJ databases">
        <authorList>
            <person name="Henke P."/>
        </authorList>
    </citation>
    <scope>NUCLEOTIDE SEQUENCE [LARGE SCALE GENOMIC DNA]</scope>
    <source>
        <strain evidence="1">Phe10_nw2017</strain>
    </source>
</reference>
<keyword evidence="1" id="KW-0969">Cilium</keyword>
<dbReference type="AlphaFoldDB" id="A0A5C6M583"/>
<comment type="caution">
    <text evidence="1">The sequence shown here is derived from an EMBL/GenBank/DDBJ whole genome shotgun (WGS) entry which is preliminary data.</text>
</comment>